<comment type="subcellular location">
    <subcellularLocation>
        <location evidence="2">Cell projection</location>
        <location evidence="2">Lamellipodium</location>
    </subcellularLocation>
    <subcellularLocation>
        <location evidence="1">Cytoplasm</location>
        <location evidence="1">Cytoskeleton</location>
    </subcellularLocation>
</comment>
<dbReference type="GO" id="GO:0030027">
    <property type="term" value="C:lamellipodium"/>
    <property type="evidence" value="ECO:0007669"/>
    <property type="project" value="UniProtKB-SubCell"/>
</dbReference>
<dbReference type="PANTHER" id="PTHR10460">
    <property type="entry name" value="ABL INTERACTOR FAMILY MEMBER"/>
    <property type="match status" value="1"/>
</dbReference>
<dbReference type="Pfam" id="PF07815">
    <property type="entry name" value="Abi_HHR"/>
    <property type="match status" value="1"/>
</dbReference>
<dbReference type="InterPro" id="IPR036028">
    <property type="entry name" value="SH3-like_dom_sf"/>
</dbReference>
<dbReference type="Gene3D" id="2.30.30.40">
    <property type="entry name" value="SH3 Domains"/>
    <property type="match status" value="1"/>
</dbReference>
<reference evidence="13" key="1">
    <citation type="submission" date="2022-11" db="UniProtKB">
        <authorList>
            <consortium name="WormBaseParasite"/>
        </authorList>
    </citation>
    <scope>IDENTIFICATION</scope>
</reference>
<dbReference type="Gene3D" id="6.10.140.1620">
    <property type="match status" value="1"/>
</dbReference>
<keyword evidence="5" id="KW-0963">Cytoplasm</keyword>
<dbReference type="Proteomes" id="UP000887560">
    <property type="component" value="Unplaced"/>
</dbReference>
<evidence type="ECO:0000256" key="8">
    <source>
        <dbReference type="ARBA" id="ARBA00023212"/>
    </source>
</evidence>
<evidence type="ECO:0000313" key="12">
    <source>
        <dbReference type="Proteomes" id="UP000887560"/>
    </source>
</evidence>
<feature type="domain" description="SH3" evidence="11">
    <location>
        <begin position="442"/>
        <end position="501"/>
    </location>
</feature>
<dbReference type="PANTHER" id="PTHR10460:SF0">
    <property type="entry name" value="ABELSON INTERACTING PROTEIN, ISOFORM D"/>
    <property type="match status" value="1"/>
</dbReference>
<keyword evidence="8" id="KW-0206">Cytoskeleton</keyword>
<dbReference type="GO" id="GO:0005856">
    <property type="term" value="C:cytoskeleton"/>
    <property type="evidence" value="ECO:0007669"/>
    <property type="project" value="UniProtKB-SubCell"/>
</dbReference>
<evidence type="ECO:0000256" key="9">
    <source>
        <dbReference type="ARBA" id="ARBA00023273"/>
    </source>
</evidence>
<dbReference type="GO" id="GO:0035591">
    <property type="term" value="F:signaling adaptor activity"/>
    <property type="evidence" value="ECO:0007669"/>
    <property type="project" value="TreeGrafter"/>
</dbReference>
<evidence type="ECO:0000256" key="10">
    <source>
        <dbReference type="PROSITE-ProRule" id="PRU00192"/>
    </source>
</evidence>
<dbReference type="InterPro" id="IPR012849">
    <property type="entry name" value="Abl-interactor_HHR_dom"/>
</dbReference>
<dbReference type="CDD" id="cd23766">
    <property type="entry name" value="IQCG"/>
    <property type="match status" value="1"/>
</dbReference>
<dbReference type="InterPro" id="IPR001452">
    <property type="entry name" value="SH3_domain"/>
</dbReference>
<dbReference type="GO" id="GO:0098858">
    <property type="term" value="C:actin-based cell projection"/>
    <property type="evidence" value="ECO:0007669"/>
    <property type="project" value="TreeGrafter"/>
</dbReference>
<dbReference type="SUPFAM" id="SSF50044">
    <property type="entry name" value="SH3-domain"/>
    <property type="match status" value="1"/>
</dbReference>
<dbReference type="PROSITE" id="PS50096">
    <property type="entry name" value="IQ"/>
    <property type="match status" value="1"/>
</dbReference>
<evidence type="ECO:0000256" key="5">
    <source>
        <dbReference type="ARBA" id="ARBA00022490"/>
    </source>
</evidence>
<evidence type="ECO:0000256" key="2">
    <source>
        <dbReference type="ARBA" id="ARBA00004510"/>
    </source>
</evidence>
<dbReference type="SMART" id="SM00326">
    <property type="entry name" value="SH3"/>
    <property type="match status" value="1"/>
</dbReference>
<accession>A0A915P4V8</accession>
<keyword evidence="6" id="KW-0597">Phosphoprotein</keyword>
<dbReference type="GO" id="GO:0031209">
    <property type="term" value="C:SCAR complex"/>
    <property type="evidence" value="ECO:0007669"/>
    <property type="project" value="TreeGrafter"/>
</dbReference>
<dbReference type="InterPro" id="IPR028457">
    <property type="entry name" value="ABI"/>
</dbReference>
<sequence length="613" mass="69322">MDTESDKYGRTILQQNIRDLLDSSLPAQISQLEESTSRLEHLAAYCEANYLQSQNKADALLSTKQCTLQSLAGVAYIVGELSRSLQNSLELEQINLSQKTGEIENICQLIAIRKEKAARREIGKLTTAKNVVRQTKIIYPSTEEPTPRYQRTAIDFSILDGVGHGRRVTTLHNNDYGSIGHSLGVMNAYAAFAGHISGDRSISTASAESTDGVAIGGVVQQQRLQPVYDYYSRSGNYGTLTRGSIRSAMGGEAICGATNQTQSAHQQLNSSQNYNRYHSSMLQPAINVVSQQQIYGDGQHARYASTIGLNEQTRRQTIGNTNRYNNNNCDYGTLRPQQVTTTLPIQSASSQQDQHYMINCHRGMEFNELGNNEPLDKSADYSDDALPLPPPLLLSAVNIKDDQHIQRFGNEHDDSFPLPPPPLTVEQESINCMAVPNWVPHQYIEKAYVLYDYESRNADELRLYQGATVYVLKKNEDGWFEGVMDGITGLFPGNYNLEANYVLHTFMDYSHTKLAYILKMHDKLEQHWLRLKDILEQKWFVMNGNEELINLKVECSPTSLRENKAASIIQAWWRGLRYRKFMLQEHKEKLKCCVLQLREAPCSEENPKEERCE</sequence>
<keyword evidence="12" id="KW-1185">Reference proteome</keyword>
<organism evidence="12 13">
    <name type="scientific">Meloidogyne floridensis</name>
    <dbReference type="NCBI Taxonomy" id="298350"/>
    <lineage>
        <taxon>Eukaryota</taxon>
        <taxon>Metazoa</taxon>
        <taxon>Ecdysozoa</taxon>
        <taxon>Nematoda</taxon>
        <taxon>Chromadorea</taxon>
        <taxon>Rhabditida</taxon>
        <taxon>Tylenchina</taxon>
        <taxon>Tylenchomorpha</taxon>
        <taxon>Tylenchoidea</taxon>
        <taxon>Meloidogynidae</taxon>
        <taxon>Meloidogyninae</taxon>
        <taxon>Meloidogyne</taxon>
    </lineage>
</organism>
<keyword evidence="7" id="KW-0175">Coiled coil</keyword>
<dbReference type="Pfam" id="PF14604">
    <property type="entry name" value="SH3_9"/>
    <property type="match status" value="1"/>
</dbReference>
<name>A0A915P4V8_9BILA</name>
<dbReference type="WBParaSite" id="scf7180000423245.g10503">
    <property type="protein sequence ID" value="scf7180000423245.g10503"/>
    <property type="gene ID" value="scf7180000423245.g10503"/>
</dbReference>
<keyword evidence="4 10" id="KW-0728">SH3 domain</keyword>
<evidence type="ECO:0000256" key="6">
    <source>
        <dbReference type="ARBA" id="ARBA00022553"/>
    </source>
</evidence>
<evidence type="ECO:0000313" key="13">
    <source>
        <dbReference type="WBParaSite" id="scf7180000423245.g10503"/>
    </source>
</evidence>
<evidence type="ECO:0000256" key="3">
    <source>
        <dbReference type="ARBA" id="ARBA00010020"/>
    </source>
</evidence>
<protein>
    <submittedName>
        <fullName evidence="13">SH3 domain-containing protein</fullName>
    </submittedName>
</protein>
<evidence type="ECO:0000256" key="1">
    <source>
        <dbReference type="ARBA" id="ARBA00004245"/>
    </source>
</evidence>
<comment type="similarity">
    <text evidence="3">Belongs to the ABI family.</text>
</comment>
<dbReference type="GO" id="GO:0017124">
    <property type="term" value="F:SH3 domain binding"/>
    <property type="evidence" value="ECO:0007669"/>
    <property type="project" value="TreeGrafter"/>
</dbReference>
<dbReference type="FunFam" id="2.30.30.40:FF:000002">
    <property type="entry name" value="abl interactor 1 isoform X1"/>
    <property type="match status" value="1"/>
</dbReference>
<evidence type="ECO:0000256" key="4">
    <source>
        <dbReference type="ARBA" id="ARBA00022443"/>
    </source>
</evidence>
<keyword evidence="9" id="KW-0966">Cell projection</keyword>
<dbReference type="AlphaFoldDB" id="A0A915P4V8"/>
<evidence type="ECO:0000259" key="11">
    <source>
        <dbReference type="PROSITE" id="PS50002"/>
    </source>
</evidence>
<dbReference type="GO" id="GO:0001764">
    <property type="term" value="P:neuron migration"/>
    <property type="evidence" value="ECO:0007669"/>
    <property type="project" value="TreeGrafter"/>
</dbReference>
<evidence type="ECO:0000256" key="7">
    <source>
        <dbReference type="ARBA" id="ARBA00023054"/>
    </source>
</evidence>
<dbReference type="PROSITE" id="PS50002">
    <property type="entry name" value="SH3"/>
    <property type="match status" value="1"/>
</dbReference>
<proteinExistence type="inferred from homology"/>